<evidence type="ECO:0000256" key="2">
    <source>
        <dbReference type="ARBA" id="ARBA00007535"/>
    </source>
</evidence>
<dbReference type="EMBL" id="CAADRP010000446">
    <property type="protein sequence ID" value="VFU28372.1"/>
    <property type="molecule type" value="Genomic_DNA"/>
</dbReference>
<evidence type="ECO:0000256" key="1">
    <source>
        <dbReference type="ARBA" id="ARBA00004141"/>
    </source>
</evidence>
<comment type="function">
    <text evidence="6">Magnesium transporter that may mediate the influx of magnesium.</text>
</comment>
<evidence type="ECO:0000256" key="8">
    <source>
        <dbReference type="SAM" id="MobiDB-lite"/>
    </source>
</evidence>
<keyword evidence="7" id="KW-0175">Coiled coil</keyword>
<gene>
    <name evidence="9" type="ORF">SVIM_LOCUS93879</name>
</gene>
<dbReference type="Pfam" id="PF22099">
    <property type="entry name" value="MRS2-like"/>
    <property type="match status" value="2"/>
</dbReference>
<evidence type="ECO:0000256" key="4">
    <source>
        <dbReference type="ARBA" id="ARBA00022989"/>
    </source>
</evidence>
<feature type="transmembrane region" description="Helical" evidence="6">
    <location>
        <begin position="421"/>
        <end position="444"/>
    </location>
</feature>
<protein>
    <recommendedName>
        <fullName evidence="6">Magnesium transporter</fullName>
    </recommendedName>
</protein>
<feature type="region of interest" description="Disordered" evidence="8">
    <location>
        <begin position="1"/>
        <end position="68"/>
    </location>
</feature>
<feature type="coiled-coil region" evidence="7">
    <location>
        <begin position="248"/>
        <end position="282"/>
    </location>
</feature>
<sequence length="582" mass="64993">MGKDQPFFLRKNSRRRLKKALGLQSPPSAPPPPPLRSPEPIDSSYNNNNTSLVVGSSTGPGKGKKKAGGAARLWMRFDRLGNSELVECDKSAIIKRVSIPPRDLRILGPVFSHSSNILAREKAMVVNLEFIRAIVTAEEVLILEPLCQEVLPFVDQLRQQLPHKTAANIQQVSRNAGIHASTGGQWLPVPEAAEGLQCELPFEFHVLEIALEVVCTYLDSNVADLEKDAYPVLDELARNVSTKNLEHVRSLKSNLTRLLARVQKVRDEIEHLLDDNEDMADLYLTRKWIQNQQSEALVGSAASNSITLATPHLPRLGSNRSASMVTGSVLDDDDDDVEDLEMLLEAYFMQLDGTRNKILSVREYIDDTEDYVNIQLDNQRNELIQLQLVLTIASFAIAVDTLIAGMFGMNIPCQLYHIHGIFGYFVGSSSTGCLFLFLLVLGYARWKKLLASDVCLMWKILTTDLSVNPKTLSYKYILEGATLLYEITGDSLMSIPNFQEDEINKGRSGMHAKISPGRFLNYNKQHCFGSSCRPVTVAVASATLLPFVWESFASPEVKRESLKKKKMREEHVEDGHCRKQTA</sequence>
<dbReference type="Gene3D" id="1.20.58.340">
    <property type="entry name" value="Magnesium transport protein CorA, transmembrane region"/>
    <property type="match status" value="1"/>
</dbReference>
<organism evidence="9">
    <name type="scientific">Salix viminalis</name>
    <name type="common">Common osier</name>
    <name type="synonym">Basket willow</name>
    <dbReference type="NCBI Taxonomy" id="40686"/>
    <lineage>
        <taxon>Eukaryota</taxon>
        <taxon>Viridiplantae</taxon>
        <taxon>Streptophyta</taxon>
        <taxon>Embryophyta</taxon>
        <taxon>Tracheophyta</taxon>
        <taxon>Spermatophyta</taxon>
        <taxon>Magnoliopsida</taxon>
        <taxon>eudicotyledons</taxon>
        <taxon>Gunneridae</taxon>
        <taxon>Pentapetalae</taxon>
        <taxon>rosids</taxon>
        <taxon>fabids</taxon>
        <taxon>Malpighiales</taxon>
        <taxon>Salicaceae</taxon>
        <taxon>Saliceae</taxon>
        <taxon>Salix</taxon>
    </lineage>
</organism>
<dbReference type="AlphaFoldDB" id="A0A6N2KKG5"/>
<evidence type="ECO:0000313" key="9">
    <source>
        <dbReference type="EMBL" id="VFU28372.1"/>
    </source>
</evidence>
<keyword evidence="6" id="KW-0406">Ion transport</keyword>
<dbReference type="PANTHER" id="PTHR13890">
    <property type="entry name" value="RNA SPLICING PROTEIN MRS2, MITOCHONDRIAL"/>
    <property type="match status" value="1"/>
</dbReference>
<proteinExistence type="inferred from homology"/>
<evidence type="ECO:0000256" key="3">
    <source>
        <dbReference type="ARBA" id="ARBA00022692"/>
    </source>
</evidence>
<evidence type="ECO:0000256" key="5">
    <source>
        <dbReference type="ARBA" id="ARBA00023136"/>
    </source>
</evidence>
<evidence type="ECO:0000256" key="7">
    <source>
        <dbReference type="SAM" id="Coils"/>
    </source>
</evidence>
<reference evidence="9" key="1">
    <citation type="submission" date="2019-03" db="EMBL/GenBank/DDBJ databases">
        <authorList>
            <person name="Mank J."/>
            <person name="Almeida P."/>
        </authorList>
    </citation>
    <scope>NUCLEOTIDE SEQUENCE</scope>
    <source>
        <strain evidence="9">78183</strain>
    </source>
</reference>
<dbReference type="SUPFAM" id="SSF144083">
    <property type="entry name" value="Magnesium transport protein CorA, transmembrane region"/>
    <property type="match status" value="1"/>
</dbReference>
<dbReference type="GO" id="GO:0016020">
    <property type="term" value="C:membrane"/>
    <property type="evidence" value="ECO:0007669"/>
    <property type="project" value="UniProtKB-SubCell"/>
</dbReference>
<keyword evidence="6" id="KW-0813">Transport</keyword>
<comment type="subcellular location">
    <subcellularLocation>
        <location evidence="1 6">Membrane</location>
        <topology evidence="1 6">Multi-pass membrane protein</topology>
    </subcellularLocation>
</comment>
<accession>A0A6N2KKG5</accession>
<keyword evidence="5 6" id="KW-0472">Membrane</keyword>
<dbReference type="PANTHER" id="PTHR13890:SF2">
    <property type="entry name" value="MAGNESIUM TRANSPORTER MRS2-4-RELATED"/>
    <property type="match status" value="1"/>
</dbReference>
<dbReference type="Gene3D" id="2.40.128.330">
    <property type="match status" value="1"/>
</dbReference>
<comment type="similarity">
    <text evidence="2 6">Belongs to the CorA metal ion transporter (MIT) (TC 1.A.35.5) family.</text>
</comment>
<feature type="compositionally biased region" description="Polar residues" evidence="8">
    <location>
        <begin position="43"/>
        <end position="59"/>
    </location>
</feature>
<dbReference type="CDD" id="cd12823">
    <property type="entry name" value="Mrs2_Mfm1p-like"/>
    <property type="match status" value="1"/>
</dbReference>
<dbReference type="GO" id="GO:0015095">
    <property type="term" value="F:magnesium ion transmembrane transporter activity"/>
    <property type="evidence" value="ECO:0007669"/>
    <property type="project" value="UniProtKB-ARBA"/>
</dbReference>
<keyword evidence="6" id="KW-0460">Magnesium</keyword>
<feature type="transmembrane region" description="Helical" evidence="6">
    <location>
        <begin position="388"/>
        <end position="409"/>
    </location>
</feature>
<dbReference type="InterPro" id="IPR045863">
    <property type="entry name" value="CorA_TM1_TM2"/>
</dbReference>
<evidence type="ECO:0000256" key="6">
    <source>
        <dbReference type="RuleBase" id="RU366041"/>
    </source>
</evidence>
<keyword evidence="3 6" id="KW-0812">Transmembrane</keyword>
<dbReference type="InterPro" id="IPR039204">
    <property type="entry name" value="MRS2-like"/>
</dbReference>
<feature type="compositionally biased region" description="Pro residues" evidence="8">
    <location>
        <begin position="27"/>
        <end position="37"/>
    </location>
</feature>
<keyword evidence="4 6" id="KW-1133">Transmembrane helix</keyword>
<name>A0A6N2KKG5_SALVM</name>
<feature type="region of interest" description="Disordered" evidence="8">
    <location>
        <begin position="560"/>
        <end position="582"/>
    </location>
</feature>
<feature type="compositionally biased region" description="Basic and acidic residues" evidence="8">
    <location>
        <begin position="567"/>
        <end position="582"/>
    </location>
</feature>
<dbReference type="FunFam" id="2.40.128.330:FF:000001">
    <property type="entry name" value="Magnesium transporter MRS2-1"/>
    <property type="match status" value="1"/>
</dbReference>